<proteinExistence type="predicted"/>
<evidence type="ECO:0000259" key="1">
    <source>
        <dbReference type="Pfam" id="PF07566"/>
    </source>
</evidence>
<dbReference type="AlphaFoldDB" id="A0A432ZFR3"/>
<dbReference type="Proteomes" id="UP000288279">
    <property type="component" value="Unassembled WGS sequence"/>
</dbReference>
<organism evidence="2 3">
    <name type="scientific">Pseudidiomarina taiwanensis</name>
    <dbReference type="NCBI Taxonomy" id="337250"/>
    <lineage>
        <taxon>Bacteria</taxon>
        <taxon>Pseudomonadati</taxon>
        <taxon>Pseudomonadota</taxon>
        <taxon>Gammaproteobacteria</taxon>
        <taxon>Alteromonadales</taxon>
        <taxon>Idiomarinaceae</taxon>
        <taxon>Pseudidiomarina</taxon>
    </lineage>
</organism>
<evidence type="ECO:0000313" key="2">
    <source>
        <dbReference type="EMBL" id="RUO76749.1"/>
    </source>
</evidence>
<feature type="domain" description="DUF1543" evidence="1">
    <location>
        <begin position="15"/>
        <end position="66"/>
    </location>
</feature>
<protein>
    <submittedName>
        <fullName evidence="2">DUF1543 domain-containing protein</fullName>
    </submittedName>
</protein>
<dbReference type="InterPro" id="IPR011440">
    <property type="entry name" value="DUF1543"/>
</dbReference>
<accession>A0A432ZFR3</accession>
<dbReference type="RefSeq" id="WP_126827672.1">
    <property type="nucleotide sequence ID" value="NZ_PIQG01000003.1"/>
</dbReference>
<dbReference type="Pfam" id="PF07566">
    <property type="entry name" value="DUF1543"/>
    <property type="match status" value="2"/>
</dbReference>
<dbReference type="Gene3D" id="3.10.20.10">
    <property type="match status" value="2"/>
</dbReference>
<comment type="caution">
    <text evidence="2">The sequence shown here is derived from an EMBL/GenBank/DDBJ whole genome shotgun (WGS) entry which is preliminary data.</text>
</comment>
<evidence type="ECO:0000313" key="3">
    <source>
        <dbReference type="Proteomes" id="UP000288279"/>
    </source>
</evidence>
<keyword evidence="3" id="KW-1185">Reference proteome</keyword>
<gene>
    <name evidence="2" type="ORF">CWI83_07440</name>
</gene>
<name>A0A432ZFR3_9GAMM</name>
<feature type="domain" description="DUF1543" evidence="1">
    <location>
        <begin position="92"/>
        <end position="141"/>
    </location>
</feature>
<dbReference type="OrthoDB" id="850243at2"/>
<reference evidence="2 3" key="1">
    <citation type="journal article" date="2011" name="Front. Microbiol.">
        <title>Genomic signatures of strain selection and enhancement in Bacillus atrophaeus var. globigii, a historical biowarfare simulant.</title>
        <authorList>
            <person name="Gibbons H.S."/>
            <person name="Broomall S.M."/>
            <person name="McNew L.A."/>
            <person name="Daligault H."/>
            <person name="Chapman C."/>
            <person name="Bruce D."/>
            <person name="Karavis M."/>
            <person name="Krepps M."/>
            <person name="McGregor P.A."/>
            <person name="Hong C."/>
            <person name="Park K.H."/>
            <person name="Akmal A."/>
            <person name="Feldman A."/>
            <person name="Lin J.S."/>
            <person name="Chang W.E."/>
            <person name="Higgs B.W."/>
            <person name="Demirev P."/>
            <person name="Lindquist J."/>
            <person name="Liem A."/>
            <person name="Fochler E."/>
            <person name="Read T.D."/>
            <person name="Tapia R."/>
            <person name="Johnson S."/>
            <person name="Bishop-Lilly K.A."/>
            <person name="Detter C."/>
            <person name="Han C."/>
            <person name="Sozhamannan S."/>
            <person name="Rosenzweig C.N."/>
            <person name="Skowronski E.W."/>
        </authorList>
    </citation>
    <scope>NUCLEOTIDE SEQUENCE [LARGE SCALE GENOMIC DNA]</scope>
    <source>
        <strain evidence="2 3">PIT1</strain>
    </source>
</reference>
<dbReference type="EMBL" id="PIQG01000003">
    <property type="protein sequence ID" value="RUO76749.1"/>
    <property type="molecule type" value="Genomic_DNA"/>
</dbReference>
<sequence length="170" mass="19121">MQLFLVYLGGSAPGAHIELHDVRFVVGETIAETYPQLRQQWFGSQTGLHMDSYLAIHHIDGYRVSLRKEPSKGDKRLFFVNYGGYFMGRIPEFHDFTLCVAKDAAEAKQIGRAQVAQRGLAGADELHKDDLLEVDDCLALDLLDGWYVHLEHDGGQQALHPDWAGYQPLP</sequence>